<keyword evidence="2" id="KW-1185">Reference proteome</keyword>
<dbReference type="RefSeq" id="WP_087020022.1">
    <property type="nucleotide sequence ID" value="NZ_CP178353.1"/>
</dbReference>
<reference evidence="1 2" key="1">
    <citation type="submission" date="2017-05" db="EMBL/GenBank/DDBJ databases">
        <title>Butyricicoccus porcorum sp. nov. a butyrate-producing bacterium from the swine intestinal tract.</title>
        <authorList>
            <person name="Trachsel J."/>
            <person name="Humphrey S."/>
            <person name="Allen H.K."/>
        </authorList>
    </citation>
    <scope>NUCLEOTIDE SEQUENCE [LARGE SCALE GENOMIC DNA]</scope>
    <source>
        <strain evidence="1">BB10</strain>
    </source>
</reference>
<comment type="caution">
    <text evidence="1">The sequence shown here is derived from an EMBL/GenBank/DDBJ whole genome shotgun (WGS) entry which is preliminary data.</text>
</comment>
<evidence type="ECO:0000313" key="2">
    <source>
        <dbReference type="Proteomes" id="UP000194903"/>
    </source>
</evidence>
<proteinExistence type="predicted"/>
<protein>
    <submittedName>
        <fullName evidence="1">Uncharacterized protein</fullName>
    </submittedName>
</protein>
<organism evidence="1 2">
    <name type="scientific">Butyricicoccus porcorum</name>
    <dbReference type="NCBI Taxonomy" id="1945634"/>
    <lineage>
        <taxon>Bacteria</taxon>
        <taxon>Bacillati</taxon>
        <taxon>Bacillota</taxon>
        <taxon>Clostridia</taxon>
        <taxon>Eubacteriales</taxon>
        <taxon>Butyricicoccaceae</taxon>
        <taxon>Butyricicoccus</taxon>
    </lineage>
</organism>
<dbReference type="Proteomes" id="UP000194903">
    <property type="component" value="Unassembled WGS sequence"/>
</dbReference>
<gene>
    <name evidence="1" type="ORF">CBW42_08580</name>
</gene>
<dbReference type="EMBL" id="NHOC01000007">
    <property type="protein sequence ID" value="OUM20107.1"/>
    <property type="molecule type" value="Genomic_DNA"/>
</dbReference>
<name>A0A252F2T9_9FIRM</name>
<dbReference type="AlphaFoldDB" id="A0A252F2T9"/>
<accession>A0A252F2T9</accession>
<evidence type="ECO:0000313" key="1">
    <source>
        <dbReference type="EMBL" id="OUM20107.1"/>
    </source>
</evidence>
<sequence length="83" mass="9701">MKIISETFVCPSTGWGVFLVYDEEECELYARVCDEGEWDPDLADEDSLPDFEATEIWCEQFGYRRCDSYPEAQMVADQFNSMF</sequence>